<proteinExistence type="predicted"/>
<sequence>MKLFFVLLVMIFSAAYRALQRIFTSQYRSMVLGVFGFSCACVMLIWLSVYKLFVSYFWPWIIHFFPHSSSVVGWLGLSALIIFNLGLVFVMAFLIAPITAMIGGFFVDNAAEIIEKEDYPDEPIGRAMPFGRSVVLSLKFLILSLFGNGIALILFFIPGVNFVAFYVINGYLLGREYFLFTAYRFQSEQEARISLRTHCMTVFGAGVLIALFVSVPIFNLITPLFATALMTHLYKTLSHRTFASVSEK</sequence>
<feature type="transmembrane region" description="Helical" evidence="5">
    <location>
        <begin position="163"/>
        <end position="180"/>
    </location>
</feature>
<dbReference type="EMBL" id="CP010401">
    <property type="protein sequence ID" value="ALE03300.1"/>
    <property type="molecule type" value="Genomic_DNA"/>
</dbReference>
<dbReference type="PATRIC" id="fig|1318743.3.peg.497"/>
<dbReference type="Proteomes" id="UP000057213">
    <property type="component" value="Chromosome"/>
</dbReference>
<organism evidence="6 7">
    <name type="scientific">Bartonella ancashensis</name>
    <dbReference type="NCBI Taxonomy" id="1318743"/>
    <lineage>
        <taxon>Bacteria</taxon>
        <taxon>Pseudomonadati</taxon>
        <taxon>Pseudomonadota</taxon>
        <taxon>Alphaproteobacteria</taxon>
        <taxon>Hyphomicrobiales</taxon>
        <taxon>Bartonellaceae</taxon>
        <taxon>Bartonella</taxon>
    </lineage>
</organism>
<dbReference type="AlphaFoldDB" id="A0A0M4L7P6"/>
<feature type="transmembrane region" description="Helical" evidence="5">
    <location>
        <begin position="136"/>
        <end position="157"/>
    </location>
</feature>
<dbReference type="InterPro" id="IPR059112">
    <property type="entry name" value="CysZ/EI24"/>
</dbReference>
<evidence type="ECO:0000256" key="4">
    <source>
        <dbReference type="ARBA" id="ARBA00023136"/>
    </source>
</evidence>
<evidence type="ECO:0000256" key="2">
    <source>
        <dbReference type="ARBA" id="ARBA00022692"/>
    </source>
</evidence>
<feature type="transmembrane region" description="Helical" evidence="5">
    <location>
        <begin position="201"/>
        <end position="226"/>
    </location>
</feature>
<evidence type="ECO:0000256" key="1">
    <source>
        <dbReference type="ARBA" id="ARBA00004141"/>
    </source>
</evidence>
<evidence type="ECO:0000313" key="7">
    <source>
        <dbReference type="Proteomes" id="UP000057213"/>
    </source>
</evidence>
<evidence type="ECO:0008006" key="8">
    <source>
        <dbReference type="Google" id="ProtNLM"/>
    </source>
</evidence>
<keyword evidence="4 5" id="KW-0472">Membrane</keyword>
<evidence type="ECO:0000256" key="5">
    <source>
        <dbReference type="SAM" id="Phobius"/>
    </source>
</evidence>
<comment type="subcellular location">
    <subcellularLocation>
        <location evidence="1">Membrane</location>
        <topology evidence="1">Multi-pass membrane protein</topology>
    </subcellularLocation>
</comment>
<evidence type="ECO:0000256" key="3">
    <source>
        <dbReference type="ARBA" id="ARBA00022989"/>
    </source>
</evidence>
<dbReference type="NCBIfam" id="NF009407">
    <property type="entry name" value="PRK12768.1"/>
    <property type="match status" value="1"/>
</dbReference>
<accession>A0A0M4L7P6</accession>
<keyword evidence="2 5" id="KW-0812">Transmembrane</keyword>
<keyword evidence="3 5" id="KW-1133">Transmembrane helix</keyword>
<name>A0A0M4L7P6_9HYPH</name>
<dbReference type="Pfam" id="PF07264">
    <property type="entry name" value="EI24"/>
    <property type="match status" value="1"/>
</dbReference>
<protein>
    <recommendedName>
        <fullName evidence="8">CysZ-like protein</fullName>
    </recommendedName>
</protein>
<keyword evidence="7" id="KW-1185">Reference proteome</keyword>
<reference evidence="6 7" key="1">
    <citation type="journal article" date="2015" name="Genome Announc.">
        <title>Complete Genome Sequence of Bartonella ancashensis Strain 20.00, Isolated from the Blood of a Patient with Verruga Peruana.</title>
        <authorList>
            <person name="Hang J."/>
            <person name="Mullins K.E."/>
            <person name="Clifford R.J."/>
            <person name="Onmus-Leone F."/>
            <person name="Yang Y."/>
            <person name="Jiang J."/>
            <person name="Leguia M."/>
            <person name="Kasper M.R."/>
            <person name="Maguina C."/>
            <person name="Lesho E.P."/>
            <person name="Jarman R.G."/>
            <person name="Richards A.L."/>
            <person name="Blazes D."/>
        </authorList>
    </citation>
    <scope>NUCLEOTIDE SEQUENCE [LARGE SCALE GENOMIC DNA]</scope>
    <source>
        <strain evidence="6 7">20.00</strain>
    </source>
</reference>
<feature type="transmembrane region" description="Helical" evidence="5">
    <location>
        <begin position="81"/>
        <end position="107"/>
    </location>
</feature>
<dbReference type="STRING" id="1318743.PU02_0486"/>
<dbReference type="KEGG" id="banc:PU02_0486"/>
<gene>
    <name evidence="6" type="ORF">PU02_0486</name>
</gene>
<evidence type="ECO:0000313" key="6">
    <source>
        <dbReference type="EMBL" id="ALE03300.1"/>
    </source>
</evidence>
<feature type="transmembrane region" description="Helical" evidence="5">
    <location>
        <begin position="27"/>
        <end position="49"/>
    </location>
</feature>